<proteinExistence type="predicted"/>
<feature type="compositionally biased region" description="Acidic residues" evidence="6">
    <location>
        <begin position="422"/>
        <end position="434"/>
    </location>
</feature>
<dbReference type="GeneID" id="36583101"/>
<dbReference type="InterPro" id="IPR011545">
    <property type="entry name" value="DEAD/DEAH_box_helicase_dom"/>
</dbReference>
<evidence type="ECO:0000259" key="8">
    <source>
        <dbReference type="PROSITE" id="PS50908"/>
    </source>
</evidence>
<feature type="transmembrane region" description="Helical" evidence="7">
    <location>
        <begin position="1089"/>
        <end position="1111"/>
    </location>
</feature>
<dbReference type="CDD" id="cd18791">
    <property type="entry name" value="SF2_C_RHA"/>
    <property type="match status" value="1"/>
</dbReference>
<dbReference type="FunFam" id="1.20.120.1080:FF:000016">
    <property type="entry name" value="ATP-dependent RNA helicase A"/>
    <property type="match status" value="1"/>
</dbReference>
<dbReference type="Pfam" id="PF21010">
    <property type="entry name" value="HA2_C"/>
    <property type="match status" value="1"/>
</dbReference>
<feature type="domain" description="Helicase C-terminal" evidence="10">
    <location>
        <begin position="866"/>
        <end position="1032"/>
    </location>
</feature>
<dbReference type="InterPro" id="IPR001650">
    <property type="entry name" value="Helicase_C-like"/>
</dbReference>
<dbReference type="Pfam" id="PF04408">
    <property type="entry name" value="WHD_HA2"/>
    <property type="match status" value="1"/>
</dbReference>
<dbReference type="SUPFAM" id="SSF52540">
    <property type="entry name" value="P-loop containing nucleoside triphosphate hydrolases"/>
    <property type="match status" value="1"/>
</dbReference>
<dbReference type="Pfam" id="PF05773">
    <property type="entry name" value="RWD"/>
    <property type="match status" value="1"/>
</dbReference>
<dbReference type="InterPro" id="IPR006575">
    <property type="entry name" value="RWD_dom"/>
</dbReference>
<dbReference type="Pfam" id="PF00271">
    <property type="entry name" value="Helicase_C"/>
    <property type="match status" value="1"/>
</dbReference>
<dbReference type="STRING" id="1095630.A0A2J6T6S2"/>
<dbReference type="Pfam" id="PF00270">
    <property type="entry name" value="DEAD"/>
    <property type="match status" value="1"/>
</dbReference>
<dbReference type="PROSITE" id="PS51194">
    <property type="entry name" value="HELICASE_CTER"/>
    <property type="match status" value="1"/>
</dbReference>
<dbReference type="GO" id="GO:0003724">
    <property type="term" value="F:RNA helicase activity"/>
    <property type="evidence" value="ECO:0007669"/>
    <property type="project" value="UniProtKB-EC"/>
</dbReference>
<dbReference type="RefSeq" id="XP_024735626.1">
    <property type="nucleotide sequence ID" value="XM_024875021.1"/>
</dbReference>
<evidence type="ECO:0000256" key="6">
    <source>
        <dbReference type="SAM" id="MobiDB-lite"/>
    </source>
</evidence>
<dbReference type="Gene3D" id="1.20.120.1080">
    <property type="match status" value="1"/>
</dbReference>
<dbReference type="SUPFAM" id="SSF54495">
    <property type="entry name" value="UBC-like"/>
    <property type="match status" value="1"/>
</dbReference>
<dbReference type="CDD" id="cd23827">
    <property type="entry name" value="RWD_YLR419W-like"/>
    <property type="match status" value="1"/>
</dbReference>
<evidence type="ECO:0000256" key="1">
    <source>
        <dbReference type="ARBA" id="ARBA00012552"/>
    </source>
</evidence>
<evidence type="ECO:0000256" key="4">
    <source>
        <dbReference type="ARBA" id="ARBA00022806"/>
    </source>
</evidence>
<dbReference type="FunFam" id="3.40.50.300:FF:001214">
    <property type="entry name" value="DExH-box ATP-dependent RNA helicase"/>
    <property type="match status" value="1"/>
</dbReference>
<dbReference type="PANTHER" id="PTHR18934:SF267">
    <property type="entry name" value="ATP-DEPENDENT RNA HELICASE YLR419W-RELATED"/>
    <property type="match status" value="1"/>
</dbReference>
<keyword evidence="7" id="KW-0812">Transmembrane</keyword>
<evidence type="ECO:0000256" key="5">
    <source>
        <dbReference type="ARBA" id="ARBA00022840"/>
    </source>
</evidence>
<dbReference type="Gene3D" id="3.40.50.300">
    <property type="entry name" value="P-loop containing nucleotide triphosphate hydrolases"/>
    <property type="match status" value="2"/>
</dbReference>
<dbReference type="Pfam" id="PF26026">
    <property type="entry name" value="RNA_hel_CTD"/>
    <property type="match status" value="1"/>
</dbReference>
<evidence type="ECO:0000259" key="9">
    <source>
        <dbReference type="PROSITE" id="PS51192"/>
    </source>
</evidence>
<feature type="compositionally biased region" description="Basic and acidic residues" evidence="6">
    <location>
        <begin position="590"/>
        <end position="601"/>
    </location>
</feature>
<dbReference type="FunFam" id="3.40.50.300:FF:000868">
    <property type="entry name" value="DEAD/DEAH box helicase, putative"/>
    <property type="match status" value="1"/>
</dbReference>
<dbReference type="Pfam" id="PF24385">
    <property type="entry name" value="DSRM_DHX29"/>
    <property type="match status" value="1"/>
</dbReference>
<dbReference type="PROSITE" id="PS51192">
    <property type="entry name" value="HELICASE_ATP_BIND_1"/>
    <property type="match status" value="1"/>
</dbReference>
<keyword evidence="7" id="KW-1133">Transmembrane helix</keyword>
<feature type="compositionally biased region" description="Gly residues" evidence="6">
    <location>
        <begin position="7"/>
        <end position="18"/>
    </location>
</feature>
<organism evidence="11 12">
    <name type="scientific">Hyaloscypha bicolor E</name>
    <dbReference type="NCBI Taxonomy" id="1095630"/>
    <lineage>
        <taxon>Eukaryota</taxon>
        <taxon>Fungi</taxon>
        <taxon>Dikarya</taxon>
        <taxon>Ascomycota</taxon>
        <taxon>Pezizomycotina</taxon>
        <taxon>Leotiomycetes</taxon>
        <taxon>Helotiales</taxon>
        <taxon>Hyaloscyphaceae</taxon>
        <taxon>Hyaloscypha</taxon>
        <taxon>Hyaloscypha bicolor</taxon>
    </lineage>
</organism>
<accession>A0A2J6T6S2</accession>
<reference evidence="11 12" key="1">
    <citation type="submission" date="2016-04" db="EMBL/GenBank/DDBJ databases">
        <title>A degradative enzymes factory behind the ericoid mycorrhizal symbiosis.</title>
        <authorList>
            <consortium name="DOE Joint Genome Institute"/>
            <person name="Martino E."/>
            <person name="Morin E."/>
            <person name="Grelet G."/>
            <person name="Kuo A."/>
            <person name="Kohler A."/>
            <person name="Daghino S."/>
            <person name="Barry K."/>
            <person name="Choi C."/>
            <person name="Cichocki N."/>
            <person name="Clum A."/>
            <person name="Copeland A."/>
            <person name="Hainaut M."/>
            <person name="Haridas S."/>
            <person name="Labutti K."/>
            <person name="Lindquist E."/>
            <person name="Lipzen A."/>
            <person name="Khouja H.-R."/>
            <person name="Murat C."/>
            <person name="Ohm R."/>
            <person name="Olson A."/>
            <person name="Spatafora J."/>
            <person name="Veneault-Fourrey C."/>
            <person name="Henrissat B."/>
            <person name="Grigoriev I."/>
            <person name="Martin F."/>
            <person name="Perotto S."/>
        </authorList>
    </citation>
    <scope>NUCLEOTIDE SEQUENCE [LARGE SCALE GENOMIC DNA]</scope>
    <source>
        <strain evidence="11 12">E</strain>
    </source>
</reference>
<dbReference type="InterPro" id="IPR014001">
    <property type="entry name" value="Helicase_ATP-bd"/>
</dbReference>
<keyword evidence="4 11" id="KW-0347">Helicase</keyword>
<evidence type="ECO:0000313" key="12">
    <source>
        <dbReference type="Proteomes" id="UP000235371"/>
    </source>
</evidence>
<evidence type="ECO:0000256" key="3">
    <source>
        <dbReference type="ARBA" id="ARBA00022801"/>
    </source>
</evidence>
<keyword evidence="7" id="KW-0472">Membrane</keyword>
<dbReference type="FunCoup" id="A0A2J6T6S2">
    <property type="interactions" value="965"/>
</dbReference>
<dbReference type="GO" id="GO:0016787">
    <property type="term" value="F:hydrolase activity"/>
    <property type="evidence" value="ECO:0007669"/>
    <property type="project" value="UniProtKB-KW"/>
</dbReference>
<gene>
    <name evidence="11" type="ORF">K444DRAFT_531750</name>
</gene>
<evidence type="ECO:0000256" key="7">
    <source>
        <dbReference type="SAM" id="Phobius"/>
    </source>
</evidence>
<dbReference type="EC" id="3.6.4.13" evidence="1"/>
<evidence type="ECO:0000259" key="10">
    <source>
        <dbReference type="PROSITE" id="PS51194"/>
    </source>
</evidence>
<feature type="region of interest" description="Disordered" evidence="6">
    <location>
        <begin position="1"/>
        <end position="72"/>
    </location>
</feature>
<feature type="domain" description="Helicase ATP-binding" evidence="9">
    <location>
        <begin position="624"/>
        <end position="799"/>
    </location>
</feature>
<dbReference type="SMART" id="SM00847">
    <property type="entry name" value="HA2"/>
    <property type="match status" value="1"/>
</dbReference>
<dbReference type="InterPro" id="IPR002464">
    <property type="entry name" value="DNA/RNA_helicase_DEAH_CS"/>
</dbReference>
<dbReference type="PROSITE" id="PS00690">
    <property type="entry name" value="DEAH_ATP_HELICASE"/>
    <property type="match status" value="1"/>
</dbReference>
<dbReference type="GO" id="GO:1990904">
    <property type="term" value="C:ribonucleoprotein complex"/>
    <property type="evidence" value="ECO:0007669"/>
    <property type="project" value="UniProtKB-ARBA"/>
</dbReference>
<dbReference type="InterPro" id="IPR048333">
    <property type="entry name" value="HA2_WH"/>
</dbReference>
<dbReference type="GO" id="GO:0005524">
    <property type="term" value="F:ATP binding"/>
    <property type="evidence" value="ECO:0007669"/>
    <property type="project" value="UniProtKB-KW"/>
</dbReference>
<dbReference type="EMBL" id="KZ613817">
    <property type="protein sequence ID" value="PMD58722.1"/>
    <property type="molecule type" value="Genomic_DNA"/>
</dbReference>
<keyword evidence="12" id="KW-1185">Reference proteome</keyword>
<dbReference type="InterPro" id="IPR007502">
    <property type="entry name" value="Helicase-assoc_dom"/>
</dbReference>
<dbReference type="InterPro" id="IPR059023">
    <property type="entry name" value="RNA_hel_CTD"/>
</dbReference>
<dbReference type="PROSITE" id="PS50908">
    <property type="entry name" value="RWD"/>
    <property type="match status" value="1"/>
</dbReference>
<dbReference type="Gene3D" id="3.10.110.10">
    <property type="entry name" value="Ubiquitin Conjugating Enzyme"/>
    <property type="match status" value="1"/>
</dbReference>
<feature type="region of interest" description="Disordered" evidence="6">
    <location>
        <begin position="418"/>
        <end position="438"/>
    </location>
</feature>
<dbReference type="OrthoDB" id="5600252at2759"/>
<dbReference type="InterPro" id="IPR027417">
    <property type="entry name" value="P-loop_NTPase"/>
</dbReference>
<feature type="compositionally biased region" description="Basic residues" evidence="6">
    <location>
        <begin position="569"/>
        <end position="581"/>
    </location>
</feature>
<dbReference type="Proteomes" id="UP000235371">
    <property type="component" value="Unassembled WGS sequence"/>
</dbReference>
<dbReference type="CDD" id="cd17917">
    <property type="entry name" value="DEXHc_RHA-like"/>
    <property type="match status" value="1"/>
</dbReference>
<dbReference type="GO" id="GO:0003723">
    <property type="term" value="F:RNA binding"/>
    <property type="evidence" value="ECO:0007669"/>
    <property type="project" value="TreeGrafter"/>
</dbReference>
<dbReference type="InterPro" id="IPR016135">
    <property type="entry name" value="UBQ-conjugating_enzyme/RWD"/>
</dbReference>
<dbReference type="InterPro" id="IPR056328">
    <property type="entry name" value="DSRM_DHX29"/>
</dbReference>
<evidence type="ECO:0000256" key="2">
    <source>
        <dbReference type="ARBA" id="ARBA00022741"/>
    </source>
</evidence>
<dbReference type="Pfam" id="PF07717">
    <property type="entry name" value="OB_NTP_bind"/>
    <property type="match status" value="1"/>
</dbReference>
<sequence length="1387" mass="153939">MVKKGQAKGGKLGAGGGAKKQSLATTGGDDSFIVFSNSDKDPKPKKPVPSSSETSAAGPSGQDGPALAGEAPQRPDVKKLIGGASWTGKLPVNMLSEHCQKQKWEKPEYTMSKTLEGYSSMVILKAKNPKTQELIQHPPFKLPPSHKNLAAKPTALEARHFAATYGLFRVCSMRNIHMMLPPDYRDLWKGEFEVLKKEDVKEGRAWMYEADPFAALRERDEVKALMEKKRIEREKAREKALSTPGGPGGVGLALRSNGQAGGGSGAHNIHRGWTRVPKIEMGKRTRTTVETLIRKYALWNPHDVKLSAFQKHSIVNEFKALEFRQSHVEEAMEECKDREETLEWLLIHVPEDDLPRWALPEGYVAGISMASSDLKREGAIKRLAEAGYSLDLCKQIFDSQGEEGKAAEALQQILMSSGQDSDLPEMEESWDSEESKESSTAIWEEELTSLQSVFGDQYSATSKNICRIAIKPSNRGRTPEVQPILQFRRSQEYPQKTPVISVHAGLPAYIHLSIMKQALNHATDNLLGEQMLFFLIDWIEQNFYDIVERPGKLRDVSAAASTVSEVRPVHSKRQKISRHPRPIAWTPNPKSKDDWTRKQTDPKLQSRIQQRRSLPAWEMREVIIDTVNSHQVTIISGETGSGKSTQSAQFILDDLYQRALGECTKIICTQPRRISALGLADRVSEERCSAVGQEVGYIIRGESKTTPSTKITFVTTGVLLRRLQTSGGSSSDVVASLADTSHVIIDEVHERSLDTDFLLVLLRDVLRKRKDLKLILMSATLDAGVFEDYFKDNGKVGRVEISGRTFPVEDYYLDDVIQMTGFNAGRGARRDDDDDETAGMEADVAAAIQSIGMRINYDLVTLTVKEIDAELSYLKQDGGILIFMPGVIEINRTLDSLRSIPNLHILPLHASLQSVEQRRVFPRAPTGKRKVVVATNVAETSITIDDIVAVIDTGRVKETSYDPQNNMRKLEEVWASRAACKQRRGRAGRVQAGKCYKLYTRNAEMSKMMERPEPEIRRVPLEQLCLSVRAMGIKEVGAFLASALTPPESVAVDGAIELLGRMGALDGDDLTALGRHLSMIPADLRCGKLMVYGAIFGCLAACVSIAAILTVKSPFVSPQDKREESKAARARFAKNQGDLMGDLKAFEQWDEMVSTRSIRQGEIRNWCSENFLSYQILNDIASNRTQYLTSLRELCFIPSSPSALATLNKHNSNTSLLRSLCAGAFNPQLARIDFPDKKFAPSVSGAVELDPEAKTIKYFNQENGRVFVHPSSTVFDAQGFPGNSVYMSYFNKMATSKVFIRDLTPFNAYTALLFSGPITLDTLGRGLIVDGWLRLRGWARIGVLVSRLRGMLDDVLARKIDEPELDLSGNEVVAAVMHLVELDGLDQ</sequence>
<dbReference type="InParanoid" id="A0A2J6T6S2"/>
<feature type="domain" description="RWD" evidence="8">
    <location>
        <begin position="445"/>
        <end position="546"/>
    </location>
</feature>
<keyword evidence="2" id="KW-0547">Nucleotide-binding</keyword>
<protein>
    <recommendedName>
        <fullName evidence="1">RNA helicase</fullName>
        <ecNumber evidence="1">3.6.4.13</ecNumber>
    </recommendedName>
</protein>
<keyword evidence="5" id="KW-0067">ATP-binding</keyword>
<dbReference type="PANTHER" id="PTHR18934">
    <property type="entry name" value="ATP-DEPENDENT RNA HELICASE"/>
    <property type="match status" value="1"/>
</dbReference>
<evidence type="ECO:0000313" key="11">
    <source>
        <dbReference type="EMBL" id="PMD58722.1"/>
    </source>
</evidence>
<dbReference type="SMART" id="SM00487">
    <property type="entry name" value="DEXDc"/>
    <property type="match status" value="1"/>
</dbReference>
<name>A0A2J6T6S2_9HELO</name>
<feature type="region of interest" description="Disordered" evidence="6">
    <location>
        <begin position="567"/>
        <end position="604"/>
    </location>
</feature>
<dbReference type="SMART" id="SM00490">
    <property type="entry name" value="HELICc"/>
    <property type="match status" value="1"/>
</dbReference>
<keyword evidence="3" id="KW-0378">Hydrolase</keyword>
<dbReference type="InterPro" id="IPR011709">
    <property type="entry name" value="DEAD-box_helicase_OB_fold"/>
</dbReference>